<proteinExistence type="predicted"/>
<evidence type="ECO:0000313" key="5">
    <source>
        <dbReference type="Proteomes" id="UP000533476"/>
    </source>
</evidence>
<organism evidence="4 5">
    <name type="scientific">Sulfobacillus harzensis</name>
    <dbReference type="NCBI Taxonomy" id="2729629"/>
    <lineage>
        <taxon>Bacteria</taxon>
        <taxon>Bacillati</taxon>
        <taxon>Bacillota</taxon>
        <taxon>Clostridia</taxon>
        <taxon>Eubacteriales</taxon>
        <taxon>Clostridiales Family XVII. Incertae Sedis</taxon>
        <taxon>Sulfobacillus</taxon>
    </lineage>
</organism>
<evidence type="ECO:0000259" key="3">
    <source>
        <dbReference type="Pfam" id="PF13808"/>
    </source>
</evidence>
<sequence length="467" mass="52627">MHTDTATIRGRLVPHWAASLELRPIRPEERDLWRTLMATHHYLGFRGFVGESLSYVACVEDEWVALLGWAAAAWMSRPRDQWIGWTRAQQWARLRFVVNNARFLILPDVQVPNLASKVLALNLRRLRDDWVVVYGHPVVLAETFVDPARFAGTSYRAAGWQYLGDTRGFARRHKRYVRHGHPKQLWIRPLGPDSPEVLRAPFLSAALMGGALTLLDFNALNWTGPNGLRDRLAALTDPRHRRGIRHAMDQVLVLALAAVLAGQQNYIAISDWIHDLDPEARRRFGCRRWGDTYKVPSEPTIRRVLQQVDAEAVDAVLNGWLDDESRRLGDAIAVDGKSLRGSGHGARSRPVHLLSGLVHRTGHVVGQVNVDQKTNEIPKLRELLDPLDIAGQIITVDALHTQKDTARYIVKEKQAHYVMEVKGNQATLAEAIAAVGHDDFSPSGGQDHRPGPRPHRNPYRADHDRAE</sequence>
<dbReference type="InterPro" id="IPR025639">
    <property type="entry name" value="DruA"/>
</dbReference>
<dbReference type="EMBL" id="JABBVZ010000009">
    <property type="protein sequence ID" value="NMP21559.1"/>
    <property type="molecule type" value="Genomic_DNA"/>
</dbReference>
<dbReference type="Pfam" id="PF13808">
    <property type="entry name" value="DDE_Tnp_1_assoc"/>
    <property type="match status" value="1"/>
</dbReference>
<dbReference type="InterPro" id="IPR002559">
    <property type="entry name" value="Transposase_11"/>
</dbReference>
<evidence type="ECO:0000259" key="2">
    <source>
        <dbReference type="Pfam" id="PF01609"/>
    </source>
</evidence>
<dbReference type="NCBIfam" id="NF033564">
    <property type="entry name" value="transpos_ISAs1"/>
    <property type="match status" value="1"/>
</dbReference>
<evidence type="ECO:0000313" key="4">
    <source>
        <dbReference type="EMBL" id="NMP21559.1"/>
    </source>
</evidence>
<dbReference type="PANTHER" id="PTHR30298">
    <property type="entry name" value="H REPEAT-ASSOCIATED PREDICTED TRANSPOSASE"/>
    <property type="match status" value="1"/>
</dbReference>
<dbReference type="Proteomes" id="UP000533476">
    <property type="component" value="Unassembled WGS sequence"/>
</dbReference>
<dbReference type="InterPro" id="IPR051698">
    <property type="entry name" value="Transposase_11-like"/>
</dbReference>
<dbReference type="PANTHER" id="PTHR30298:SF0">
    <property type="entry name" value="PROTEIN YBFL-RELATED"/>
    <property type="match status" value="1"/>
</dbReference>
<dbReference type="GO" id="GO:0006313">
    <property type="term" value="P:DNA transposition"/>
    <property type="evidence" value="ECO:0007669"/>
    <property type="project" value="InterPro"/>
</dbReference>
<dbReference type="InterPro" id="IPR032806">
    <property type="entry name" value="YbfD_N"/>
</dbReference>
<feature type="domain" description="Transposase IS4-like" evidence="2">
    <location>
        <begin position="330"/>
        <end position="453"/>
    </location>
</feature>
<feature type="region of interest" description="Disordered" evidence="1">
    <location>
        <begin position="437"/>
        <end position="467"/>
    </location>
</feature>
<accession>A0A7Y0Q2V5</accession>
<protein>
    <submittedName>
        <fullName evidence="4">ISAs1 family transposase</fullName>
    </submittedName>
</protein>
<keyword evidence="5" id="KW-1185">Reference proteome</keyword>
<dbReference type="InterPro" id="IPR047647">
    <property type="entry name" value="ISAs1_transpos"/>
</dbReference>
<dbReference type="Pfam" id="PF01609">
    <property type="entry name" value="DDE_Tnp_1"/>
    <property type="match status" value="1"/>
</dbReference>
<dbReference type="AlphaFoldDB" id="A0A7Y0Q2V5"/>
<reference evidence="4 5" key="1">
    <citation type="submission" date="2020-04" db="EMBL/GenBank/DDBJ databases">
        <authorList>
            <person name="Zhang R."/>
            <person name="Schippers A."/>
        </authorList>
    </citation>
    <scope>NUCLEOTIDE SEQUENCE [LARGE SCALE GENOMIC DNA]</scope>
    <source>
        <strain evidence="4 5">DSM 109850</strain>
    </source>
</reference>
<gene>
    <name evidence="4" type="ORF">HIJ39_04195</name>
</gene>
<name>A0A7Y0Q2V5_9FIRM</name>
<feature type="compositionally biased region" description="Basic and acidic residues" evidence="1">
    <location>
        <begin position="437"/>
        <end position="450"/>
    </location>
</feature>
<evidence type="ECO:0000256" key="1">
    <source>
        <dbReference type="SAM" id="MobiDB-lite"/>
    </source>
</evidence>
<dbReference type="Pfam" id="PF14236">
    <property type="entry name" value="DruA"/>
    <property type="match status" value="1"/>
</dbReference>
<comment type="caution">
    <text evidence="4">The sequence shown here is derived from an EMBL/GenBank/DDBJ whole genome shotgun (WGS) entry which is preliminary data.</text>
</comment>
<feature type="domain" description="H repeat-associated protein N-terminal" evidence="3">
    <location>
        <begin position="230"/>
        <end position="321"/>
    </location>
</feature>
<dbReference type="GO" id="GO:0003677">
    <property type="term" value="F:DNA binding"/>
    <property type="evidence" value="ECO:0007669"/>
    <property type="project" value="InterPro"/>
</dbReference>
<dbReference type="GO" id="GO:0004803">
    <property type="term" value="F:transposase activity"/>
    <property type="evidence" value="ECO:0007669"/>
    <property type="project" value="InterPro"/>
</dbReference>